<organism evidence="1">
    <name type="scientific">Vibrio tasmaniensis</name>
    <dbReference type="NCBI Taxonomy" id="212663"/>
    <lineage>
        <taxon>Bacteria</taxon>
        <taxon>Pseudomonadati</taxon>
        <taxon>Pseudomonadota</taxon>
        <taxon>Gammaproteobacteria</taxon>
        <taxon>Vibrionales</taxon>
        <taxon>Vibrionaceae</taxon>
        <taxon>Vibrio</taxon>
    </lineage>
</organism>
<evidence type="ECO:0000313" key="1">
    <source>
        <dbReference type="EMBL" id="AKN40794.1"/>
    </source>
</evidence>
<accession>A0A0H4A3G0</accession>
<dbReference type="AlphaFoldDB" id="A0A0H4A3G0"/>
<protein>
    <submittedName>
        <fullName evidence="1">Uncharacterized protein</fullName>
    </submittedName>
</protein>
<name>A0A0H4A3G0_9VIBR</name>
<reference evidence="1" key="1">
    <citation type="journal article" date="2015" name="MBio">
        <title>Eco-Evolutionary Dynamics of Episomes among Ecologically Cohesive Bacterial Populations.</title>
        <authorList>
            <person name="Xue H."/>
            <person name="Cordero O.X."/>
            <person name="Camas F.M."/>
            <person name="Trimble W."/>
            <person name="Meyer F."/>
            <person name="Guglielmini J."/>
            <person name="Rocha E.P."/>
            <person name="Polz M.F."/>
        </authorList>
    </citation>
    <scope>NUCLEOTIDE SEQUENCE</scope>
    <source>
        <strain evidence="1">1F_279</strain>
    </source>
</reference>
<sequence>MTPKNYKAKFHFNEKDLAHDIYNAYTTSGNARIAGGKITIAIKKYKVHLMMTMIRKIMVEQNLDITPRVALRLQERLFNRNVAYPTLIAEFAEKGRTSSNRSDVFNKIDDLVDMYKGEAESEMMSVEAKINEIKSREKMRSQKSG</sequence>
<dbReference type="EMBL" id="KP795707">
    <property type="protein sequence ID" value="AKN40794.1"/>
    <property type="molecule type" value="Genomic_DNA"/>
</dbReference>
<proteinExistence type="predicted"/>